<evidence type="ECO:0000313" key="3">
    <source>
        <dbReference type="Proteomes" id="UP000237968"/>
    </source>
</evidence>
<sequence>MSAPASSLIGRVRRGPELATIVAIVDHQPRVRLHDGEQLLVALSLVPIGPSEFGRDVALEFIAGDPTRPLILGLVESPTPSSPTDEPAEPAEPVELEVDGHRVIVHARQELSIRCGKASITLDANGRVVIKAVQILTQASGSHRIRVSSIQLN</sequence>
<dbReference type="Proteomes" id="UP000237968">
    <property type="component" value="Unassembled WGS sequence"/>
</dbReference>
<reference evidence="2 3" key="1">
    <citation type="submission" date="2018-03" db="EMBL/GenBank/DDBJ databases">
        <title>Draft Genome Sequences of the Obligatory Marine Myxobacteria Enhygromyxa salina SWB005.</title>
        <authorList>
            <person name="Poehlein A."/>
            <person name="Moghaddam J.A."/>
            <person name="Harms H."/>
            <person name="Alanjari M."/>
            <person name="Koenig G.M."/>
            <person name="Daniel R."/>
            <person name="Schaeberle T.F."/>
        </authorList>
    </citation>
    <scope>NUCLEOTIDE SEQUENCE [LARGE SCALE GENOMIC DNA]</scope>
    <source>
        <strain evidence="2 3">SWB005</strain>
    </source>
</reference>
<keyword evidence="3" id="KW-1185">Reference proteome</keyword>
<dbReference type="OrthoDB" id="3078443at2"/>
<accession>A0A2S9YLA4</accession>
<protein>
    <recommendedName>
        <fullName evidence="1">DUF6484 domain-containing protein</fullName>
    </recommendedName>
</protein>
<dbReference type="InterPro" id="IPR045506">
    <property type="entry name" value="DUF6484"/>
</dbReference>
<dbReference type="RefSeq" id="WP_106389525.1">
    <property type="nucleotide sequence ID" value="NZ_PVNK01000002.1"/>
</dbReference>
<gene>
    <name evidence="2" type="ORF">ENSA5_00400</name>
</gene>
<organism evidence="2 3">
    <name type="scientific">Enhygromyxa salina</name>
    <dbReference type="NCBI Taxonomy" id="215803"/>
    <lineage>
        <taxon>Bacteria</taxon>
        <taxon>Pseudomonadati</taxon>
        <taxon>Myxococcota</taxon>
        <taxon>Polyangia</taxon>
        <taxon>Nannocystales</taxon>
        <taxon>Nannocystaceae</taxon>
        <taxon>Enhygromyxa</taxon>
    </lineage>
</organism>
<feature type="domain" description="DUF6484" evidence="1">
    <location>
        <begin position="19"/>
        <end position="75"/>
    </location>
</feature>
<comment type="caution">
    <text evidence="2">The sequence shown here is derived from an EMBL/GenBank/DDBJ whole genome shotgun (WGS) entry which is preliminary data.</text>
</comment>
<evidence type="ECO:0000313" key="2">
    <source>
        <dbReference type="EMBL" id="PRQ05889.1"/>
    </source>
</evidence>
<dbReference type="Pfam" id="PF20093">
    <property type="entry name" value="DUF6484"/>
    <property type="match status" value="1"/>
</dbReference>
<proteinExistence type="predicted"/>
<dbReference type="EMBL" id="PVNK01000002">
    <property type="protein sequence ID" value="PRQ05889.1"/>
    <property type="molecule type" value="Genomic_DNA"/>
</dbReference>
<dbReference type="AlphaFoldDB" id="A0A2S9YLA4"/>
<name>A0A2S9YLA4_9BACT</name>
<evidence type="ECO:0000259" key="1">
    <source>
        <dbReference type="Pfam" id="PF20093"/>
    </source>
</evidence>